<evidence type="ECO:0000313" key="2">
    <source>
        <dbReference type="Proteomes" id="UP000263273"/>
    </source>
</evidence>
<dbReference type="InterPro" id="IPR027417">
    <property type="entry name" value="P-loop_NTPase"/>
</dbReference>
<name>A0A354YXD0_9FIRM</name>
<proteinExistence type="predicted"/>
<accession>A0A354YXD0</accession>
<dbReference type="SUPFAM" id="SSF52540">
    <property type="entry name" value="P-loop containing nucleoside triphosphate hydrolases"/>
    <property type="match status" value="1"/>
</dbReference>
<gene>
    <name evidence="1" type="ORF">DDZ44_08715</name>
</gene>
<dbReference type="Proteomes" id="UP000263273">
    <property type="component" value="Unassembled WGS sequence"/>
</dbReference>
<organism evidence="1 2">
    <name type="scientific">Syntrophomonas wolfei</name>
    <dbReference type="NCBI Taxonomy" id="863"/>
    <lineage>
        <taxon>Bacteria</taxon>
        <taxon>Bacillati</taxon>
        <taxon>Bacillota</taxon>
        <taxon>Clostridia</taxon>
        <taxon>Eubacteriales</taxon>
        <taxon>Syntrophomonadaceae</taxon>
        <taxon>Syntrophomonas</taxon>
    </lineage>
</organism>
<reference evidence="1 2" key="1">
    <citation type="journal article" date="2018" name="Nat. Biotechnol.">
        <title>A standardized bacterial taxonomy based on genome phylogeny substantially revises the tree of life.</title>
        <authorList>
            <person name="Parks D.H."/>
            <person name="Chuvochina M."/>
            <person name="Waite D.W."/>
            <person name="Rinke C."/>
            <person name="Skarshewski A."/>
            <person name="Chaumeil P.A."/>
            <person name="Hugenholtz P."/>
        </authorList>
    </citation>
    <scope>NUCLEOTIDE SEQUENCE [LARGE SCALE GENOMIC DNA]</scope>
    <source>
        <strain evidence="1">UBA10948</strain>
    </source>
</reference>
<dbReference type="STRING" id="378794.GCA_001570625_02542"/>
<comment type="caution">
    <text evidence="1">The sequence shown here is derived from an EMBL/GenBank/DDBJ whole genome shotgun (WGS) entry which is preliminary data.</text>
</comment>
<dbReference type="Gene3D" id="3.40.50.300">
    <property type="entry name" value="P-loop containing nucleotide triphosphate hydrolases"/>
    <property type="match status" value="1"/>
</dbReference>
<evidence type="ECO:0000313" key="1">
    <source>
        <dbReference type="EMBL" id="HBK54003.1"/>
    </source>
</evidence>
<dbReference type="EMBL" id="DNZF01000190">
    <property type="protein sequence ID" value="HBK54003.1"/>
    <property type="molecule type" value="Genomic_DNA"/>
</dbReference>
<protein>
    <submittedName>
        <fullName evidence="1">Uncharacterized protein</fullName>
    </submittedName>
</protein>
<dbReference type="CDD" id="cd00267">
    <property type="entry name" value="ABC_ATPase"/>
    <property type="match status" value="1"/>
</dbReference>
<dbReference type="AlphaFoldDB" id="A0A354YXD0"/>
<sequence>MILDEPGKSLDAIHTHKLMIQLARLSADEKPSIILVTHEFHQDCLPRAVSRRLKASGTKLIMNY</sequence>